<dbReference type="CDD" id="cd01949">
    <property type="entry name" value="GGDEF"/>
    <property type="match status" value="1"/>
</dbReference>
<evidence type="ECO:0000256" key="2">
    <source>
        <dbReference type="ARBA" id="ARBA00034247"/>
    </source>
</evidence>
<organism evidence="4 5">
    <name type="scientific">Geomobilimonas luticola</name>
    <dbReference type="NCBI Taxonomy" id="1114878"/>
    <lineage>
        <taxon>Bacteria</taxon>
        <taxon>Pseudomonadati</taxon>
        <taxon>Thermodesulfobacteriota</taxon>
        <taxon>Desulfuromonadia</taxon>
        <taxon>Geobacterales</taxon>
        <taxon>Geobacteraceae</taxon>
        <taxon>Geomobilimonas</taxon>
    </lineage>
</organism>
<evidence type="ECO:0000313" key="5">
    <source>
        <dbReference type="Proteomes" id="UP000756860"/>
    </source>
</evidence>
<reference evidence="4 5" key="1">
    <citation type="submission" date="2021-05" db="EMBL/GenBank/DDBJ databases">
        <title>The draft genome of Geobacter luticola JCM 17780.</title>
        <authorList>
            <person name="Xu Z."/>
            <person name="Masuda Y."/>
            <person name="Itoh H."/>
            <person name="Senoo K."/>
        </authorList>
    </citation>
    <scope>NUCLEOTIDE SEQUENCE [LARGE SCALE GENOMIC DNA]</scope>
    <source>
        <strain evidence="4 5">JCM 17780</strain>
    </source>
</reference>
<dbReference type="PANTHER" id="PTHR45138">
    <property type="entry name" value="REGULATORY COMPONENTS OF SENSORY TRANSDUCTION SYSTEM"/>
    <property type="match status" value="1"/>
</dbReference>
<dbReference type="PANTHER" id="PTHR45138:SF9">
    <property type="entry name" value="DIGUANYLATE CYCLASE DGCM-RELATED"/>
    <property type="match status" value="1"/>
</dbReference>
<dbReference type="InterPro" id="IPR050469">
    <property type="entry name" value="Diguanylate_Cyclase"/>
</dbReference>
<dbReference type="Proteomes" id="UP000756860">
    <property type="component" value="Unassembled WGS sequence"/>
</dbReference>
<gene>
    <name evidence="4" type="ORF">KI810_15095</name>
</gene>
<dbReference type="EC" id="2.7.7.65" evidence="1"/>
<proteinExistence type="predicted"/>
<dbReference type="SUPFAM" id="SSF55781">
    <property type="entry name" value="GAF domain-like"/>
    <property type="match status" value="1"/>
</dbReference>
<sequence>MTDCTNCKDSLEAQVKALKDLIEVARAVVSTLDLDTVLQAILTSAMRFSETPAGSVALYDDRKMELSLHAHAGLSANFIKTERWDVNPGGLTQKVLSAGEILFIEDTLETPFFNNPIALNEGIRSLICVPLVIQKRTVGVLYLDDFVPRQFDREKLNLLSVLSSFAAMAIYNAKLHNRTKLMAITDALTGLHNHRYFQQQFPQELGRAKRYQKPLSMIMLDVDDFKKFNDTYGHACGDLVLAAIGEIVTMTLRRVDFAFRYGGEEFIVLLPETRLESAIQVAERLRERVERETVTALKGIASHGVTVSVGVVAYPENGSGRDKLFNKVDALLYRAKGEGKNRVYCEQVNGEGAKD</sequence>
<dbReference type="SMART" id="SM00065">
    <property type="entry name" value="GAF"/>
    <property type="match status" value="1"/>
</dbReference>
<dbReference type="NCBIfam" id="TIGR00254">
    <property type="entry name" value="GGDEF"/>
    <property type="match status" value="1"/>
</dbReference>
<dbReference type="InterPro" id="IPR029016">
    <property type="entry name" value="GAF-like_dom_sf"/>
</dbReference>
<evidence type="ECO:0000259" key="3">
    <source>
        <dbReference type="PROSITE" id="PS50887"/>
    </source>
</evidence>
<dbReference type="SUPFAM" id="SSF55073">
    <property type="entry name" value="Nucleotide cyclase"/>
    <property type="match status" value="1"/>
</dbReference>
<comment type="caution">
    <text evidence="4">The sequence shown here is derived from an EMBL/GenBank/DDBJ whole genome shotgun (WGS) entry which is preliminary data.</text>
</comment>
<dbReference type="Gene3D" id="3.30.70.270">
    <property type="match status" value="1"/>
</dbReference>
<name>A0ABS5SG96_9BACT</name>
<accession>A0ABS5SG96</accession>
<dbReference type="Gene3D" id="3.30.450.40">
    <property type="match status" value="1"/>
</dbReference>
<protein>
    <recommendedName>
        <fullName evidence="1">diguanylate cyclase</fullName>
        <ecNumber evidence="1">2.7.7.65</ecNumber>
    </recommendedName>
</protein>
<evidence type="ECO:0000256" key="1">
    <source>
        <dbReference type="ARBA" id="ARBA00012528"/>
    </source>
</evidence>
<comment type="catalytic activity">
    <reaction evidence="2">
        <text>2 GTP = 3',3'-c-di-GMP + 2 diphosphate</text>
        <dbReference type="Rhea" id="RHEA:24898"/>
        <dbReference type="ChEBI" id="CHEBI:33019"/>
        <dbReference type="ChEBI" id="CHEBI:37565"/>
        <dbReference type="ChEBI" id="CHEBI:58805"/>
        <dbReference type="EC" id="2.7.7.65"/>
    </reaction>
</comment>
<dbReference type="PROSITE" id="PS50887">
    <property type="entry name" value="GGDEF"/>
    <property type="match status" value="1"/>
</dbReference>
<dbReference type="SMART" id="SM00267">
    <property type="entry name" value="GGDEF"/>
    <property type="match status" value="1"/>
</dbReference>
<dbReference type="Pfam" id="PF00990">
    <property type="entry name" value="GGDEF"/>
    <property type="match status" value="1"/>
</dbReference>
<evidence type="ECO:0000313" key="4">
    <source>
        <dbReference type="EMBL" id="MBT0654385.1"/>
    </source>
</evidence>
<feature type="domain" description="GGDEF" evidence="3">
    <location>
        <begin position="213"/>
        <end position="348"/>
    </location>
</feature>
<dbReference type="InterPro" id="IPR043128">
    <property type="entry name" value="Rev_trsase/Diguanyl_cyclase"/>
</dbReference>
<dbReference type="InterPro" id="IPR000160">
    <property type="entry name" value="GGDEF_dom"/>
</dbReference>
<keyword evidence="5" id="KW-1185">Reference proteome</keyword>
<dbReference type="InterPro" id="IPR003018">
    <property type="entry name" value="GAF"/>
</dbReference>
<dbReference type="InterPro" id="IPR029787">
    <property type="entry name" value="Nucleotide_cyclase"/>
</dbReference>
<dbReference type="Pfam" id="PF13185">
    <property type="entry name" value="GAF_2"/>
    <property type="match status" value="1"/>
</dbReference>
<dbReference type="RefSeq" id="WP_214176394.1">
    <property type="nucleotide sequence ID" value="NZ_JAHCVK010000010.1"/>
</dbReference>
<dbReference type="EMBL" id="JAHCVK010000010">
    <property type="protein sequence ID" value="MBT0654385.1"/>
    <property type="molecule type" value="Genomic_DNA"/>
</dbReference>